<proteinExistence type="predicted"/>
<sequence>MIDRYQGHIAGLATADGRRIVVGRWLRSPWPPFVDVMTQDAAGRRTLLAPTREIADEVAATYTFDDVLVVPTRCTPDERARTWTVRAGPLTVDLTIGARTAIGHALGLVPGAVARSRWFATAVDPVARVVLPGVRTRGSAGGGRTEWYGATDQHAIVDARVTWRGVDCGMLQERVPPVGFGFSSVPGAPSVTAVRTTIAR</sequence>
<accession>F8A3Y5</accession>
<organism evidence="1 2">
    <name type="scientific">Cellulomonas gilvus (strain ATCC 13127 / NRRL B-14078)</name>
    <name type="common">Cellvibrio gilvus</name>
    <dbReference type="NCBI Taxonomy" id="593907"/>
    <lineage>
        <taxon>Bacteria</taxon>
        <taxon>Bacillati</taxon>
        <taxon>Actinomycetota</taxon>
        <taxon>Actinomycetes</taxon>
        <taxon>Micrococcales</taxon>
        <taxon>Cellulomonadaceae</taxon>
        <taxon>Cellulomonas</taxon>
    </lineage>
</organism>
<keyword evidence="2" id="KW-1185">Reference proteome</keyword>
<dbReference type="eggNOG" id="ENOG5030SZC">
    <property type="taxonomic scope" value="Bacteria"/>
</dbReference>
<dbReference type="KEGG" id="cga:Celgi_2678"/>
<dbReference type="EMBL" id="CP002665">
    <property type="protein sequence ID" value="AEI13177.1"/>
    <property type="molecule type" value="Genomic_DNA"/>
</dbReference>
<dbReference type="OrthoDB" id="3571220at2"/>
<reference evidence="2" key="1">
    <citation type="submission" date="2011-04" db="EMBL/GenBank/DDBJ databases">
        <title>Complete sequence of Cellvibrio gilvus ATCC 13127.</title>
        <authorList>
            <person name="Lucas S."/>
            <person name="Han J."/>
            <person name="Lapidus A."/>
            <person name="Cheng J.-F."/>
            <person name="Goodwin L."/>
            <person name="Pitluck S."/>
            <person name="Peters L."/>
            <person name="Munk A."/>
            <person name="Detter J.C."/>
            <person name="Han C."/>
            <person name="Tapia R."/>
            <person name="Land M."/>
            <person name="Hauser L."/>
            <person name="Kyrpides N."/>
            <person name="Ivanova N."/>
            <person name="Ovchinnikova G."/>
            <person name="Pagani I."/>
            <person name="Mead D."/>
            <person name="Brumm P."/>
            <person name="Woyke T."/>
        </authorList>
    </citation>
    <scope>NUCLEOTIDE SEQUENCE [LARGE SCALE GENOMIC DNA]</scope>
    <source>
        <strain evidence="2">ATCC 13127 / NRRL B-14078</strain>
    </source>
</reference>
<dbReference type="AlphaFoldDB" id="F8A3Y5"/>
<name>F8A3Y5_CELGA</name>
<protein>
    <submittedName>
        <fullName evidence="1">Uncharacterized protein</fullName>
    </submittedName>
</protein>
<evidence type="ECO:0000313" key="1">
    <source>
        <dbReference type="EMBL" id="AEI13177.1"/>
    </source>
</evidence>
<dbReference type="RefSeq" id="WP_013884694.1">
    <property type="nucleotide sequence ID" value="NC_015671.1"/>
</dbReference>
<gene>
    <name evidence="1" type="ordered locus">Celgi_2678</name>
</gene>
<dbReference type="HOGENOM" id="CLU_1365314_0_0_11"/>
<evidence type="ECO:0000313" key="2">
    <source>
        <dbReference type="Proteomes" id="UP000000485"/>
    </source>
</evidence>
<dbReference type="Proteomes" id="UP000000485">
    <property type="component" value="Chromosome"/>
</dbReference>
<dbReference type="STRING" id="593907.Celgi_2678"/>